<accession>A0AAV5DBY0</accession>
<name>A0AAV5DBY0_ELECO</name>
<dbReference type="Proteomes" id="UP001054889">
    <property type="component" value="Unassembled WGS sequence"/>
</dbReference>
<protein>
    <submittedName>
        <fullName evidence="1">Uncharacterized protein</fullName>
    </submittedName>
</protein>
<proteinExistence type="predicted"/>
<reference evidence="1" key="1">
    <citation type="journal article" date="2018" name="DNA Res.">
        <title>Multiple hybrid de novo genome assembly of finger millet, an orphan allotetraploid crop.</title>
        <authorList>
            <person name="Hatakeyama M."/>
            <person name="Aluri S."/>
            <person name="Balachadran M.T."/>
            <person name="Sivarajan S.R."/>
            <person name="Patrignani A."/>
            <person name="Gruter S."/>
            <person name="Poveda L."/>
            <person name="Shimizu-Inatsugi R."/>
            <person name="Baeten J."/>
            <person name="Francoijs K.J."/>
            <person name="Nataraja K.N."/>
            <person name="Reddy Y.A.N."/>
            <person name="Phadnis S."/>
            <person name="Ravikumar R.L."/>
            <person name="Schlapbach R."/>
            <person name="Sreeman S.M."/>
            <person name="Shimizu K.K."/>
        </authorList>
    </citation>
    <scope>NUCLEOTIDE SEQUENCE</scope>
</reference>
<keyword evidence="2" id="KW-1185">Reference proteome</keyword>
<dbReference type="AlphaFoldDB" id="A0AAV5DBY0"/>
<organism evidence="1 2">
    <name type="scientific">Eleusine coracana subsp. coracana</name>
    <dbReference type="NCBI Taxonomy" id="191504"/>
    <lineage>
        <taxon>Eukaryota</taxon>
        <taxon>Viridiplantae</taxon>
        <taxon>Streptophyta</taxon>
        <taxon>Embryophyta</taxon>
        <taxon>Tracheophyta</taxon>
        <taxon>Spermatophyta</taxon>
        <taxon>Magnoliopsida</taxon>
        <taxon>Liliopsida</taxon>
        <taxon>Poales</taxon>
        <taxon>Poaceae</taxon>
        <taxon>PACMAD clade</taxon>
        <taxon>Chloridoideae</taxon>
        <taxon>Cynodonteae</taxon>
        <taxon>Eleusininae</taxon>
        <taxon>Eleusine</taxon>
    </lineage>
</organism>
<sequence>MYVLIVIKVPKCFIKAVDKVRRSFIWKVRKEVNGGSCLMAWERVHQALEYDGLGVLNLEYMCWALQIRWLWFKKTDSNRPWKGLDIPVHKNSIAFFNIAFATHWSWG</sequence>
<dbReference type="EMBL" id="BQKI01000014">
    <property type="protein sequence ID" value="GJN07688.1"/>
    <property type="molecule type" value="Genomic_DNA"/>
</dbReference>
<gene>
    <name evidence="1" type="primary">ga25537</name>
    <name evidence="1" type="ORF">PR202_ga25537</name>
</gene>
<evidence type="ECO:0000313" key="1">
    <source>
        <dbReference type="EMBL" id="GJN07688.1"/>
    </source>
</evidence>
<reference evidence="1" key="2">
    <citation type="submission" date="2021-12" db="EMBL/GenBank/DDBJ databases">
        <title>Resequencing data analysis of finger millet.</title>
        <authorList>
            <person name="Hatakeyama M."/>
            <person name="Aluri S."/>
            <person name="Balachadran M.T."/>
            <person name="Sivarajan S.R."/>
            <person name="Poveda L."/>
            <person name="Shimizu-Inatsugi R."/>
            <person name="Schlapbach R."/>
            <person name="Sreeman S.M."/>
            <person name="Shimizu K.K."/>
        </authorList>
    </citation>
    <scope>NUCLEOTIDE SEQUENCE</scope>
</reference>
<evidence type="ECO:0000313" key="2">
    <source>
        <dbReference type="Proteomes" id="UP001054889"/>
    </source>
</evidence>
<comment type="caution">
    <text evidence="1">The sequence shown here is derived from an EMBL/GenBank/DDBJ whole genome shotgun (WGS) entry which is preliminary data.</text>
</comment>